<keyword evidence="2" id="KW-0732">Signal</keyword>
<organism evidence="3 4">
    <name type="scientific">Chloropicon primus</name>
    <dbReference type="NCBI Taxonomy" id="1764295"/>
    <lineage>
        <taxon>Eukaryota</taxon>
        <taxon>Viridiplantae</taxon>
        <taxon>Chlorophyta</taxon>
        <taxon>Chloropicophyceae</taxon>
        <taxon>Chloropicales</taxon>
        <taxon>Chloropicaceae</taxon>
        <taxon>Chloropicon</taxon>
    </lineage>
</organism>
<evidence type="ECO:0000313" key="4">
    <source>
        <dbReference type="Proteomes" id="UP000316726"/>
    </source>
</evidence>
<evidence type="ECO:0000256" key="1">
    <source>
        <dbReference type="SAM" id="MobiDB-lite"/>
    </source>
</evidence>
<dbReference type="EMBL" id="CP031038">
    <property type="protein sequence ID" value="QDZ21526.1"/>
    <property type="molecule type" value="Genomic_DNA"/>
</dbReference>
<feature type="compositionally biased region" description="Polar residues" evidence="1">
    <location>
        <begin position="49"/>
        <end position="73"/>
    </location>
</feature>
<feature type="chain" id="PRO_5022987095" evidence="2">
    <location>
        <begin position="33"/>
        <end position="297"/>
    </location>
</feature>
<proteinExistence type="predicted"/>
<protein>
    <submittedName>
        <fullName evidence="3">Uncharacterized protein</fullName>
    </submittedName>
</protein>
<reference evidence="3 4" key="1">
    <citation type="submission" date="2018-07" db="EMBL/GenBank/DDBJ databases">
        <title>The complete nuclear genome of the prasinophyte Chloropicon primus (CCMP1205).</title>
        <authorList>
            <person name="Pombert J.-F."/>
            <person name="Otis C."/>
            <person name="Turmel M."/>
            <person name="Lemieux C."/>
        </authorList>
    </citation>
    <scope>NUCLEOTIDE SEQUENCE [LARGE SCALE GENOMIC DNA]</scope>
    <source>
        <strain evidence="3 4">CCMP1205</strain>
    </source>
</reference>
<dbReference type="AlphaFoldDB" id="A0A5B8MLX1"/>
<gene>
    <name evidence="3" type="ORF">A3770_05p40440</name>
</gene>
<feature type="region of interest" description="Disordered" evidence="1">
    <location>
        <begin position="49"/>
        <end position="76"/>
    </location>
</feature>
<evidence type="ECO:0000256" key="2">
    <source>
        <dbReference type="SAM" id="SignalP"/>
    </source>
</evidence>
<sequence>MTSSSSSSSHCATRLALALVLALSSAPFQVLANGNPYYRGHFSNKGRSASSVSGASFTRSDNAQASAQGTGTPPNVDVMFTFDPMDDGGNEAKTVQSNLAYHGDTPLIGEGDGKDLDLGIVLARKGTPPGGAVMASIASAIAENVIRGPTAGGGAVISKNAAYTSSGNEYTSASNEITAGGGVGPIGGLNFIGGGVARGSFKASGQGPIQTTRGYDGFDSKLNAVSGPIMSEATATVLSESFNVNNFQQQDNFRKIFEFGNNGGTSDPENNSGAVTGALTQRDRLNHFTPKFFNGDR</sequence>
<keyword evidence="4" id="KW-1185">Reference proteome</keyword>
<evidence type="ECO:0000313" key="3">
    <source>
        <dbReference type="EMBL" id="QDZ21526.1"/>
    </source>
</evidence>
<accession>A0A5B8MLX1</accession>
<dbReference type="Proteomes" id="UP000316726">
    <property type="component" value="Chromosome 5"/>
</dbReference>
<feature type="signal peptide" evidence="2">
    <location>
        <begin position="1"/>
        <end position="32"/>
    </location>
</feature>
<name>A0A5B8MLX1_9CHLO</name>